<gene>
    <name evidence="1" type="ORF">IAB81_02610</name>
</gene>
<evidence type="ECO:0000313" key="2">
    <source>
        <dbReference type="Proteomes" id="UP000823604"/>
    </source>
</evidence>
<reference evidence="1" key="1">
    <citation type="submission" date="2020-10" db="EMBL/GenBank/DDBJ databases">
        <authorList>
            <person name="Gilroy R."/>
        </authorList>
    </citation>
    <scope>NUCLEOTIDE SEQUENCE</scope>
    <source>
        <strain evidence="1">B1-8020</strain>
    </source>
</reference>
<dbReference type="Proteomes" id="UP000823604">
    <property type="component" value="Unassembled WGS sequence"/>
</dbReference>
<sequence>MIDEQYVGYDTAELLKKAGFLEQTDTCYFGTTNRIGGATTITEDNGVLPRPTQAVAARWLREKKRLHVYAIQTNLPLTEPQTTHWEWGYIVTKVDDPNTPDELFDMNYTTYEEAMEAGIRHAIESVIDKQEK</sequence>
<dbReference type="AlphaFoldDB" id="A0A9D9NGL0"/>
<protein>
    <submittedName>
        <fullName evidence="1">Uncharacterized protein</fullName>
    </submittedName>
</protein>
<organism evidence="1 2">
    <name type="scientific">Candidatus Merdivivens pullicola</name>
    <dbReference type="NCBI Taxonomy" id="2840872"/>
    <lineage>
        <taxon>Bacteria</taxon>
        <taxon>Pseudomonadati</taxon>
        <taxon>Bacteroidota</taxon>
        <taxon>Bacteroidia</taxon>
        <taxon>Bacteroidales</taxon>
        <taxon>Muribaculaceae</taxon>
        <taxon>Muribaculaceae incertae sedis</taxon>
        <taxon>Candidatus Merdivivens</taxon>
    </lineage>
</organism>
<comment type="caution">
    <text evidence="1">The sequence shown here is derived from an EMBL/GenBank/DDBJ whole genome shotgun (WGS) entry which is preliminary data.</text>
</comment>
<name>A0A9D9NGL0_9BACT</name>
<dbReference type="EMBL" id="JADIMA010000028">
    <property type="protein sequence ID" value="MBO8472505.1"/>
    <property type="molecule type" value="Genomic_DNA"/>
</dbReference>
<evidence type="ECO:0000313" key="1">
    <source>
        <dbReference type="EMBL" id="MBO8472505.1"/>
    </source>
</evidence>
<proteinExistence type="predicted"/>
<accession>A0A9D9NGL0</accession>
<reference evidence="1" key="2">
    <citation type="journal article" date="2021" name="PeerJ">
        <title>Extensive microbial diversity within the chicken gut microbiome revealed by metagenomics and culture.</title>
        <authorList>
            <person name="Gilroy R."/>
            <person name="Ravi A."/>
            <person name="Getino M."/>
            <person name="Pursley I."/>
            <person name="Horton D.L."/>
            <person name="Alikhan N.F."/>
            <person name="Baker D."/>
            <person name="Gharbi K."/>
            <person name="Hall N."/>
            <person name="Watson M."/>
            <person name="Adriaenssens E.M."/>
            <person name="Foster-Nyarko E."/>
            <person name="Jarju S."/>
            <person name="Secka A."/>
            <person name="Antonio M."/>
            <person name="Oren A."/>
            <person name="Chaudhuri R.R."/>
            <person name="La Ragione R."/>
            <person name="Hildebrand F."/>
            <person name="Pallen M.J."/>
        </authorList>
    </citation>
    <scope>NUCLEOTIDE SEQUENCE</scope>
    <source>
        <strain evidence="1">B1-8020</strain>
    </source>
</reference>